<dbReference type="STRING" id="1226327.SAMN05421732_105149"/>
<dbReference type="InterPro" id="IPR005346">
    <property type="entry name" value="RnfH"/>
</dbReference>
<organism evidence="3 4">
    <name type="scientific">Acinetobacter kookii</name>
    <dbReference type="NCBI Taxonomy" id="1226327"/>
    <lineage>
        <taxon>Bacteria</taxon>
        <taxon>Pseudomonadati</taxon>
        <taxon>Pseudomonadota</taxon>
        <taxon>Gammaproteobacteria</taxon>
        <taxon>Moraxellales</taxon>
        <taxon>Moraxellaceae</taxon>
        <taxon>Acinetobacter</taxon>
    </lineage>
</organism>
<dbReference type="Pfam" id="PF03658">
    <property type="entry name" value="Ub-RnfH"/>
    <property type="match status" value="1"/>
</dbReference>
<reference evidence="4" key="1">
    <citation type="submission" date="2016-09" db="EMBL/GenBank/DDBJ databases">
        <authorList>
            <person name="Varghese N."/>
            <person name="Submissions S."/>
        </authorList>
    </citation>
    <scope>NUCLEOTIDE SEQUENCE [LARGE SCALE GENOMIC DNA]</scope>
    <source>
        <strain evidence="4">ANC 4667</strain>
    </source>
</reference>
<evidence type="ECO:0000256" key="1">
    <source>
        <dbReference type="ARBA" id="ARBA00010645"/>
    </source>
</evidence>
<evidence type="ECO:0000313" key="4">
    <source>
        <dbReference type="Proteomes" id="UP000243468"/>
    </source>
</evidence>
<dbReference type="SUPFAM" id="SSF54285">
    <property type="entry name" value="MoaD/ThiS"/>
    <property type="match status" value="1"/>
</dbReference>
<dbReference type="PANTHER" id="PTHR37483">
    <property type="entry name" value="UPF0125 PROTEIN RATB"/>
    <property type="match status" value="1"/>
</dbReference>
<dbReference type="RefSeq" id="WP_092819835.1">
    <property type="nucleotide sequence ID" value="NZ_BAABKJ010000015.1"/>
</dbReference>
<keyword evidence="4" id="KW-1185">Reference proteome</keyword>
<dbReference type="EMBL" id="FMYO01000005">
    <property type="protein sequence ID" value="SDC34827.1"/>
    <property type="molecule type" value="Genomic_DNA"/>
</dbReference>
<sequence length="107" mass="12232">MSELQQVWVAYAALEQQFHIALPFRQGMTALEAIEQSGIRAQVDLAEPLALGIFGVRLKDLHHILQVGDRVEIYRPLIINPKDIRRKRAAANPVGRYCRGNRFKQLK</sequence>
<dbReference type="InterPro" id="IPR016155">
    <property type="entry name" value="Mopterin_synth/thiamin_S_b"/>
</dbReference>
<dbReference type="PANTHER" id="PTHR37483:SF1">
    <property type="entry name" value="UPF0125 PROTEIN RATB"/>
    <property type="match status" value="1"/>
</dbReference>
<dbReference type="OrthoDB" id="9796575at2"/>
<gene>
    <name evidence="3" type="ORF">SAMN05421732_105149</name>
</gene>
<dbReference type="InterPro" id="IPR037021">
    <property type="entry name" value="RnfH_sf"/>
</dbReference>
<proteinExistence type="inferred from homology"/>
<comment type="similarity">
    <text evidence="1 2">Belongs to the UPF0125 (RnfH) family.</text>
</comment>
<name>A0A1G6KV81_9GAMM</name>
<dbReference type="Gene3D" id="3.10.20.280">
    <property type="entry name" value="RnfH-like"/>
    <property type="match status" value="1"/>
</dbReference>
<dbReference type="AlphaFoldDB" id="A0A1G6KV81"/>
<dbReference type="Proteomes" id="UP000243468">
    <property type="component" value="Unassembled WGS sequence"/>
</dbReference>
<evidence type="ECO:0000313" key="3">
    <source>
        <dbReference type="EMBL" id="SDC34827.1"/>
    </source>
</evidence>
<protein>
    <recommendedName>
        <fullName evidence="2">UPF0125 protein SAMN05421732_105149</fullName>
    </recommendedName>
</protein>
<dbReference type="HAMAP" id="MF_00460">
    <property type="entry name" value="UPF0125_RnfH"/>
    <property type="match status" value="1"/>
</dbReference>
<evidence type="ECO:0000256" key="2">
    <source>
        <dbReference type="HAMAP-Rule" id="MF_00460"/>
    </source>
</evidence>
<accession>A0A1G6KV81</accession>